<dbReference type="Gene3D" id="3.40.50.300">
    <property type="entry name" value="P-loop containing nucleotide triphosphate hydrolases"/>
    <property type="match status" value="1"/>
</dbReference>
<name>A0ABD3QF89_9STRA</name>
<keyword evidence="1" id="KW-0732">Signal</keyword>
<feature type="signal peptide" evidence="1">
    <location>
        <begin position="1"/>
        <end position="17"/>
    </location>
</feature>
<evidence type="ECO:0000256" key="1">
    <source>
        <dbReference type="SAM" id="SignalP"/>
    </source>
</evidence>
<dbReference type="InterPro" id="IPR027417">
    <property type="entry name" value="P-loop_NTPase"/>
</dbReference>
<evidence type="ECO:0000313" key="3">
    <source>
        <dbReference type="Proteomes" id="UP001530315"/>
    </source>
</evidence>
<reference evidence="2 3" key="1">
    <citation type="submission" date="2024-10" db="EMBL/GenBank/DDBJ databases">
        <title>Updated reference genomes for cyclostephanoid diatoms.</title>
        <authorList>
            <person name="Roberts W.R."/>
            <person name="Alverson A.J."/>
        </authorList>
    </citation>
    <scope>NUCLEOTIDE SEQUENCE [LARGE SCALE GENOMIC DNA]</scope>
    <source>
        <strain evidence="2 3">AJA276-08</strain>
    </source>
</reference>
<comment type="caution">
    <text evidence="2">The sequence shown here is derived from an EMBL/GenBank/DDBJ whole genome shotgun (WGS) entry which is preliminary data.</text>
</comment>
<sequence length="219" mass="24696">MVLAVVFSIALSSVCHAHHSPGAGKSTISAEAARSLIGYDVLRQHHFLHLDLDVCVPQWMRDNFSKGVYPTLQQRADFMSNTSHFVKGEIITVHQKAPRPLIVIVSFSFVNTDLRAAFRDAFPDAHWILVDTHKDLAQERILCREGHFYKAESLNNSEVAKNSSNETISEWEFQPVDFPHVLLDGRDTVDTNAKLLLEFIERSVLHQSTTIVTQLPLIP</sequence>
<evidence type="ECO:0008006" key="4">
    <source>
        <dbReference type="Google" id="ProtNLM"/>
    </source>
</evidence>
<keyword evidence="3" id="KW-1185">Reference proteome</keyword>
<evidence type="ECO:0000313" key="2">
    <source>
        <dbReference type="EMBL" id="KAL3799059.1"/>
    </source>
</evidence>
<organism evidence="2 3">
    <name type="scientific">Stephanodiscus triporus</name>
    <dbReference type="NCBI Taxonomy" id="2934178"/>
    <lineage>
        <taxon>Eukaryota</taxon>
        <taxon>Sar</taxon>
        <taxon>Stramenopiles</taxon>
        <taxon>Ochrophyta</taxon>
        <taxon>Bacillariophyta</taxon>
        <taxon>Coscinodiscophyceae</taxon>
        <taxon>Thalassiosirophycidae</taxon>
        <taxon>Stephanodiscales</taxon>
        <taxon>Stephanodiscaceae</taxon>
        <taxon>Stephanodiscus</taxon>
    </lineage>
</organism>
<proteinExistence type="predicted"/>
<accession>A0ABD3QF89</accession>
<dbReference type="SUPFAM" id="SSF52540">
    <property type="entry name" value="P-loop containing nucleoside triphosphate hydrolases"/>
    <property type="match status" value="1"/>
</dbReference>
<gene>
    <name evidence="2" type="ORF">ACHAW5_003509</name>
</gene>
<dbReference type="EMBL" id="JALLAZ020000270">
    <property type="protein sequence ID" value="KAL3799059.1"/>
    <property type="molecule type" value="Genomic_DNA"/>
</dbReference>
<protein>
    <recommendedName>
        <fullName evidence="4">P-loop containing nucleoside triphosphate hydrolase protein</fullName>
    </recommendedName>
</protein>
<dbReference type="AlphaFoldDB" id="A0ABD3QF89"/>
<feature type="chain" id="PRO_5044863941" description="P-loop containing nucleoside triphosphate hydrolase protein" evidence="1">
    <location>
        <begin position="18"/>
        <end position="219"/>
    </location>
</feature>
<dbReference type="Proteomes" id="UP001530315">
    <property type="component" value="Unassembled WGS sequence"/>
</dbReference>